<dbReference type="EMBL" id="RCHS01000100">
    <property type="protein sequence ID" value="RMX60803.1"/>
    <property type="molecule type" value="Genomic_DNA"/>
</dbReference>
<evidence type="ECO:0000313" key="1">
    <source>
        <dbReference type="EMBL" id="RMX60803.1"/>
    </source>
</evidence>
<keyword evidence="2" id="KW-1185">Reference proteome</keyword>
<name>A0A3M6V4B8_POCDA</name>
<comment type="caution">
    <text evidence="1">The sequence shown here is derived from an EMBL/GenBank/DDBJ whole genome shotgun (WGS) entry which is preliminary data.</text>
</comment>
<gene>
    <name evidence="1" type="ORF">pdam_00007784</name>
</gene>
<dbReference type="AlphaFoldDB" id="A0A3M6V4B8"/>
<accession>A0A3M6V4B8</accession>
<reference evidence="1 2" key="1">
    <citation type="journal article" date="2018" name="Sci. Rep.">
        <title>Comparative analysis of the Pocillopora damicornis genome highlights role of immune system in coral evolution.</title>
        <authorList>
            <person name="Cunning R."/>
            <person name="Bay R.A."/>
            <person name="Gillette P."/>
            <person name="Baker A.C."/>
            <person name="Traylor-Knowles N."/>
        </authorList>
    </citation>
    <scope>NUCLEOTIDE SEQUENCE [LARGE SCALE GENOMIC DNA]</scope>
    <source>
        <strain evidence="1">RSMAS</strain>
        <tissue evidence="1">Whole animal</tissue>
    </source>
</reference>
<proteinExistence type="predicted"/>
<sequence length="132" mass="14948">MKDIFLCRAVSIKSGLQYGSFLPLINNAGNPRWRSEDTRISEVLRGGCKGYDKQATPNTKFVVKLLFEATSAATRAPIERPINKRNFKIIILQGAWQGLFLHDVVTGEHCKTVSEEKINYQHLKKKSLRSSK</sequence>
<dbReference type="Proteomes" id="UP000275408">
    <property type="component" value="Unassembled WGS sequence"/>
</dbReference>
<evidence type="ECO:0000313" key="2">
    <source>
        <dbReference type="Proteomes" id="UP000275408"/>
    </source>
</evidence>
<protein>
    <submittedName>
        <fullName evidence="1">Uncharacterized protein</fullName>
    </submittedName>
</protein>
<organism evidence="1 2">
    <name type="scientific">Pocillopora damicornis</name>
    <name type="common">Cauliflower coral</name>
    <name type="synonym">Millepora damicornis</name>
    <dbReference type="NCBI Taxonomy" id="46731"/>
    <lineage>
        <taxon>Eukaryota</taxon>
        <taxon>Metazoa</taxon>
        <taxon>Cnidaria</taxon>
        <taxon>Anthozoa</taxon>
        <taxon>Hexacorallia</taxon>
        <taxon>Scleractinia</taxon>
        <taxon>Astrocoeniina</taxon>
        <taxon>Pocilloporidae</taxon>
        <taxon>Pocillopora</taxon>
    </lineage>
</organism>